<dbReference type="SUPFAM" id="SSF56935">
    <property type="entry name" value="Porins"/>
    <property type="match status" value="1"/>
</dbReference>
<dbReference type="Gene3D" id="2.40.160.10">
    <property type="entry name" value="Porin"/>
    <property type="match status" value="1"/>
</dbReference>
<sequence>MRHQYKVLTVGVMLALSSPVYADINFNGFARIAAGSTLESGETLLGYEDSLDFKNESLFALQASADLDEGLSATAQLMSRGRDDFNLEVEWAYLSYELTDNTRINAGHLRLPFFRYSDFLDVGYAYTWIRPPQAVYDLPYSSYDGLSLLHSTRVGQFDVEVQATLGTASEDIVVNGADAQTELDDLYGLNVAATYDWLYLRAVYMKSSVTFNFADNPDYLLLTDALTATGNSAALAQVMADSDTGSFAGLGFGIDKNDWIFQGEITQTKVDDSFIADRYRSYISLAHRLDVVTPYFSYQKIDDKANPVGYNLALDSGVVPAPVLAGLKSFLQGQEQGEEGEYYSLGVKYDFNPSATFKADLTIWDGEYTRDAQVISFAVDMVF</sequence>
<evidence type="ECO:0008006" key="4">
    <source>
        <dbReference type="Google" id="ProtNLM"/>
    </source>
</evidence>
<gene>
    <name evidence="2" type="ORF">OLW01_05095</name>
</gene>
<organism evidence="2 3">
    <name type="scientific">Catenovulum adriaticum</name>
    <dbReference type="NCBI Taxonomy" id="2984846"/>
    <lineage>
        <taxon>Bacteria</taxon>
        <taxon>Pseudomonadati</taxon>
        <taxon>Pseudomonadota</taxon>
        <taxon>Gammaproteobacteria</taxon>
        <taxon>Alteromonadales</taxon>
        <taxon>Alteromonadaceae</taxon>
        <taxon>Catenovulum</taxon>
    </lineage>
</organism>
<dbReference type="EMBL" id="CP109965">
    <property type="protein sequence ID" value="WAJ71182.1"/>
    <property type="molecule type" value="Genomic_DNA"/>
</dbReference>
<dbReference type="InterPro" id="IPR023614">
    <property type="entry name" value="Porin_dom_sf"/>
</dbReference>
<evidence type="ECO:0000256" key="1">
    <source>
        <dbReference type="SAM" id="SignalP"/>
    </source>
</evidence>
<evidence type="ECO:0000313" key="2">
    <source>
        <dbReference type="EMBL" id="WAJ71182.1"/>
    </source>
</evidence>
<accession>A0ABY7ANP5</accession>
<keyword evidence="3" id="KW-1185">Reference proteome</keyword>
<protein>
    <recommendedName>
        <fullName evidence="4">Porin-like protein</fullName>
    </recommendedName>
</protein>
<feature type="chain" id="PRO_5045975992" description="Porin-like protein" evidence="1">
    <location>
        <begin position="23"/>
        <end position="383"/>
    </location>
</feature>
<dbReference type="RefSeq" id="WP_268075646.1">
    <property type="nucleotide sequence ID" value="NZ_CP109965.1"/>
</dbReference>
<proteinExistence type="predicted"/>
<feature type="signal peptide" evidence="1">
    <location>
        <begin position="1"/>
        <end position="22"/>
    </location>
</feature>
<keyword evidence="1" id="KW-0732">Signal</keyword>
<evidence type="ECO:0000313" key="3">
    <source>
        <dbReference type="Proteomes" id="UP001163726"/>
    </source>
</evidence>
<reference evidence="2" key="1">
    <citation type="submission" date="2022-10" db="EMBL/GenBank/DDBJ databases">
        <title>Catenovulum adriacola sp. nov. isolated in the Harbour of Susak.</title>
        <authorList>
            <person name="Schoch T."/>
            <person name="Reich S.J."/>
            <person name="Stoeferle S."/>
            <person name="Flaiz M."/>
            <person name="Kazda M."/>
            <person name="Riedel C.U."/>
            <person name="Duerre P."/>
        </authorList>
    </citation>
    <scope>NUCLEOTIDE SEQUENCE</scope>
    <source>
        <strain evidence="2">TS8</strain>
    </source>
</reference>
<name>A0ABY7ANP5_9ALTE</name>
<dbReference type="Proteomes" id="UP001163726">
    <property type="component" value="Chromosome"/>
</dbReference>